<reference evidence="2 3" key="1">
    <citation type="journal article" date="2016" name="Nat. Commun.">
        <title>Extremotolerant tardigrade genome and improved radiotolerance of human cultured cells by tardigrade-unique protein.</title>
        <authorList>
            <person name="Hashimoto T."/>
            <person name="Horikawa D.D."/>
            <person name="Saito Y."/>
            <person name="Kuwahara H."/>
            <person name="Kozuka-Hata H."/>
            <person name="Shin-I T."/>
            <person name="Minakuchi Y."/>
            <person name="Ohishi K."/>
            <person name="Motoyama A."/>
            <person name="Aizu T."/>
            <person name="Enomoto A."/>
            <person name="Kondo K."/>
            <person name="Tanaka S."/>
            <person name="Hara Y."/>
            <person name="Koshikawa S."/>
            <person name="Sagara H."/>
            <person name="Miura T."/>
            <person name="Yokobori S."/>
            <person name="Miyagawa K."/>
            <person name="Suzuki Y."/>
            <person name="Kubo T."/>
            <person name="Oyama M."/>
            <person name="Kohara Y."/>
            <person name="Fujiyama A."/>
            <person name="Arakawa K."/>
            <person name="Katayama T."/>
            <person name="Toyoda A."/>
            <person name="Kunieda T."/>
        </authorList>
    </citation>
    <scope>NUCLEOTIDE SEQUENCE [LARGE SCALE GENOMIC DNA]</scope>
    <source>
        <strain evidence="2 3">YOKOZUNA-1</strain>
    </source>
</reference>
<keyword evidence="3" id="KW-1185">Reference proteome</keyword>
<comment type="caution">
    <text evidence="2">The sequence shown here is derived from an EMBL/GenBank/DDBJ whole genome shotgun (WGS) entry which is preliminary data.</text>
</comment>
<accession>A0A1D1W547</accession>
<gene>
    <name evidence="2" type="primary">RvY_17152</name>
    <name evidence="2" type="synonym">RvY_17152.2</name>
    <name evidence="2" type="ORF">RvY_17152-2</name>
</gene>
<evidence type="ECO:0000313" key="3">
    <source>
        <dbReference type="Proteomes" id="UP000186922"/>
    </source>
</evidence>
<feature type="compositionally biased region" description="Low complexity" evidence="1">
    <location>
        <begin position="13"/>
        <end position="85"/>
    </location>
</feature>
<evidence type="ECO:0000256" key="1">
    <source>
        <dbReference type="SAM" id="MobiDB-lite"/>
    </source>
</evidence>
<name>A0A1D1W547_RAMVA</name>
<dbReference type="AlphaFoldDB" id="A0A1D1W547"/>
<protein>
    <submittedName>
        <fullName evidence="2">Uncharacterized protein</fullName>
    </submittedName>
</protein>
<dbReference type="Proteomes" id="UP000186922">
    <property type="component" value="Unassembled WGS sequence"/>
</dbReference>
<dbReference type="EMBL" id="BDGG01000015">
    <property type="protein sequence ID" value="GAV07298.1"/>
    <property type="molecule type" value="Genomic_DNA"/>
</dbReference>
<feature type="region of interest" description="Disordered" evidence="1">
    <location>
        <begin position="1"/>
        <end position="85"/>
    </location>
</feature>
<proteinExistence type="predicted"/>
<sequence length="245" mass="26523">MDKEVNTVSILQTTTTTTTTTTRTPTTRTTTTTVPETTTTEETTTTPTTTPTTTTTTTTTTKRTTTTPTTTTTHTTTTTTSTTTTMTTPTTSTTTICADPNVCCDCDPATNMFLQGECCKNAFSLICDGIEAEIYLDNCPVLRDGTRLTCNSSTQLCDCPYGVIQAVDKMSCVGPEFILEPSVLRTAISESHDRLSQCDETDAHCCPFCYPELEATTCICNETSDLSAVPVCFCHFRTPRSIRCI</sequence>
<feature type="compositionally biased region" description="Polar residues" evidence="1">
    <location>
        <begin position="1"/>
        <end position="12"/>
    </location>
</feature>
<organism evidence="2 3">
    <name type="scientific">Ramazzottius varieornatus</name>
    <name type="common">Water bear</name>
    <name type="synonym">Tardigrade</name>
    <dbReference type="NCBI Taxonomy" id="947166"/>
    <lineage>
        <taxon>Eukaryota</taxon>
        <taxon>Metazoa</taxon>
        <taxon>Ecdysozoa</taxon>
        <taxon>Tardigrada</taxon>
        <taxon>Eutardigrada</taxon>
        <taxon>Parachela</taxon>
        <taxon>Hypsibioidea</taxon>
        <taxon>Ramazzottiidae</taxon>
        <taxon>Ramazzottius</taxon>
    </lineage>
</organism>
<evidence type="ECO:0000313" key="2">
    <source>
        <dbReference type="EMBL" id="GAV07298.1"/>
    </source>
</evidence>